<dbReference type="Pfam" id="PF00482">
    <property type="entry name" value="T2SSF"/>
    <property type="match status" value="1"/>
</dbReference>
<dbReference type="InterPro" id="IPR018076">
    <property type="entry name" value="T2SS_GspF_dom"/>
</dbReference>
<proteinExistence type="predicted"/>
<dbReference type="PANTHER" id="PTHR35007">
    <property type="entry name" value="INTEGRAL MEMBRANE PROTEIN-RELATED"/>
    <property type="match status" value="1"/>
</dbReference>
<accession>A0A484PGQ8</accession>
<keyword evidence="3 6" id="KW-0812">Transmembrane</keyword>
<evidence type="ECO:0000313" key="8">
    <source>
        <dbReference type="EMBL" id="VFR25194.1"/>
    </source>
</evidence>
<feature type="transmembrane region" description="Helical" evidence="6">
    <location>
        <begin position="83"/>
        <end position="108"/>
    </location>
</feature>
<feature type="transmembrane region" description="Helical" evidence="6">
    <location>
        <begin position="114"/>
        <end position="136"/>
    </location>
</feature>
<keyword evidence="4 6" id="KW-1133">Transmembrane helix</keyword>
<evidence type="ECO:0000256" key="4">
    <source>
        <dbReference type="ARBA" id="ARBA00022989"/>
    </source>
</evidence>
<sequence>MLTWLSMAAAACAVGCAVLLILRPWTRSLSLPSGEARLPWPWRWAWPWLQAAEPALHGLVGWRRRAILSETIARAGYGGALRPGHVAAAQVLSGCVGAGLVSLIAIWLDAVSSHMAWLALGLGIVAALVPGAWLGARRRERARRMGRELPFLLDMMTLCMEAGLNVQGALQQAVERGAAGPLRDGLGDVLADVRAGMSRVAALRALAQRSGLPALHALASAIAQADSLGMNLGPVLRAQAERLRAERLLRAEQQALEAPVKMLAPLILCIFPCTFLVLGFPIGYRLLEASF</sequence>
<evidence type="ECO:0000256" key="6">
    <source>
        <dbReference type="SAM" id="Phobius"/>
    </source>
</evidence>
<dbReference type="AlphaFoldDB" id="A0A484PGQ8"/>
<keyword evidence="5 6" id="KW-0472">Membrane</keyword>
<dbReference type="PANTHER" id="PTHR35007:SF2">
    <property type="entry name" value="PILUS ASSEMBLE PROTEIN"/>
    <property type="match status" value="1"/>
</dbReference>
<evidence type="ECO:0000256" key="5">
    <source>
        <dbReference type="ARBA" id="ARBA00023136"/>
    </source>
</evidence>
<name>A0A484PGQ8_9ZZZZ</name>
<evidence type="ECO:0000256" key="1">
    <source>
        <dbReference type="ARBA" id="ARBA00004651"/>
    </source>
</evidence>
<protein>
    <submittedName>
        <fullName evidence="8">Type II/IV secretion system protein TadC, associated with Flp pilus assembly</fullName>
    </submittedName>
</protein>
<feature type="domain" description="Type II secretion system protein GspF" evidence="7">
    <location>
        <begin position="153"/>
        <end position="278"/>
    </location>
</feature>
<evidence type="ECO:0000256" key="3">
    <source>
        <dbReference type="ARBA" id="ARBA00022692"/>
    </source>
</evidence>
<comment type="subcellular location">
    <subcellularLocation>
        <location evidence="1">Cell membrane</location>
        <topology evidence="1">Multi-pass membrane protein</topology>
    </subcellularLocation>
</comment>
<dbReference type="GO" id="GO:0005886">
    <property type="term" value="C:plasma membrane"/>
    <property type="evidence" value="ECO:0007669"/>
    <property type="project" value="UniProtKB-SubCell"/>
</dbReference>
<organism evidence="8">
    <name type="scientific">plant metagenome</name>
    <dbReference type="NCBI Taxonomy" id="1297885"/>
    <lineage>
        <taxon>unclassified sequences</taxon>
        <taxon>metagenomes</taxon>
        <taxon>organismal metagenomes</taxon>
    </lineage>
</organism>
<feature type="transmembrane region" description="Helical" evidence="6">
    <location>
        <begin position="263"/>
        <end position="284"/>
    </location>
</feature>
<gene>
    <name evidence="8" type="ORF">AMP9_1892</name>
</gene>
<evidence type="ECO:0000256" key="2">
    <source>
        <dbReference type="ARBA" id="ARBA00022475"/>
    </source>
</evidence>
<reference evidence="8" key="1">
    <citation type="submission" date="2019-03" db="EMBL/GenBank/DDBJ databases">
        <authorList>
            <person name="Danneels B."/>
        </authorList>
    </citation>
    <scope>NUCLEOTIDE SEQUENCE</scope>
</reference>
<dbReference type="EMBL" id="CAADHY010000018">
    <property type="protein sequence ID" value="VFR25194.1"/>
    <property type="molecule type" value="Genomic_DNA"/>
</dbReference>
<keyword evidence="2" id="KW-1003">Cell membrane</keyword>
<evidence type="ECO:0000259" key="7">
    <source>
        <dbReference type="Pfam" id="PF00482"/>
    </source>
</evidence>